<dbReference type="InterPro" id="IPR017938">
    <property type="entry name" value="Riboflavin_synthase-like_b-brl"/>
</dbReference>
<dbReference type="Proteomes" id="UP001629249">
    <property type="component" value="Unassembled WGS sequence"/>
</dbReference>
<keyword evidence="4" id="KW-0001">2Fe-2S</keyword>
<feature type="domain" description="FAD-binding FR-type" evidence="10">
    <location>
        <begin position="2"/>
        <end position="104"/>
    </location>
</feature>
<sequence length="320" mass="34880">MQKTLLLKVVAKIAEAEDIVSFEFADPDGKSLPPFTAGAHIDVEGPTGVVRQYSLCSNPAERLRYQIGILRTPDSRGGSRAMYDSVNVGDIVKVSIPRNHFELVETNQHSLLIAGGIGITPILAMAERLTNLGVTFVVHYCARSLRRAAFTDRIRQSSYGFRVHHHFDEGPKDQQFNIIEVLPQQPEGTHLYVCGPTGFLDSVLGAARCNGWSEDHLHCEYFGATTGTSQGDRPFQIRIASTGKVITVAANQTAASALAEEGVDIPLSCEQGVCGTCITPVVDGEPDHRDHYLSEAERVRNDQFTPCCSRAKTSMLVLGL</sequence>
<dbReference type="Gene3D" id="2.40.30.10">
    <property type="entry name" value="Translation factors"/>
    <property type="match status" value="1"/>
</dbReference>
<dbReference type="InterPro" id="IPR006058">
    <property type="entry name" value="2Fe2S_fd_BS"/>
</dbReference>
<comment type="caution">
    <text evidence="11">The sequence shown here is derived from an EMBL/GenBank/DDBJ whole genome shotgun (WGS) entry which is preliminary data.</text>
</comment>
<evidence type="ECO:0000256" key="4">
    <source>
        <dbReference type="ARBA" id="ARBA00022714"/>
    </source>
</evidence>
<dbReference type="SUPFAM" id="SSF63380">
    <property type="entry name" value="Riboflavin synthase domain-like"/>
    <property type="match status" value="1"/>
</dbReference>
<evidence type="ECO:0000256" key="3">
    <source>
        <dbReference type="ARBA" id="ARBA00022643"/>
    </source>
</evidence>
<dbReference type="InterPro" id="IPR039261">
    <property type="entry name" value="FNR_nucleotide-bd"/>
</dbReference>
<dbReference type="InterPro" id="IPR001041">
    <property type="entry name" value="2Fe-2S_ferredoxin-type"/>
</dbReference>
<evidence type="ECO:0000259" key="10">
    <source>
        <dbReference type="PROSITE" id="PS51384"/>
    </source>
</evidence>
<evidence type="ECO:0000256" key="6">
    <source>
        <dbReference type="ARBA" id="ARBA00023002"/>
    </source>
</evidence>
<evidence type="ECO:0000256" key="2">
    <source>
        <dbReference type="ARBA" id="ARBA00022630"/>
    </source>
</evidence>
<dbReference type="PROSITE" id="PS51384">
    <property type="entry name" value="FAD_FR"/>
    <property type="match status" value="1"/>
</dbReference>
<feature type="domain" description="2Fe-2S ferredoxin-type" evidence="9">
    <location>
        <begin position="235"/>
        <end position="320"/>
    </location>
</feature>
<evidence type="ECO:0000313" key="12">
    <source>
        <dbReference type="Proteomes" id="UP001629249"/>
    </source>
</evidence>
<evidence type="ECO:0000313" key="11">
    <source>
        <dbReference type="EMBL" id="MFL9886682.1"/>
    </source>
</evidence>
<name>A0ABW8ZUV9_9BURK</name>
<gene>
    <name evidence="11" type="ORF">PQR66_26810</name>
</gene>
<dbReference type="Gene3D" id="3.40.50.80">
    <property type="entry name" value="Nucleotide-binding domain of ferredoxin-NADP reductase (FNR) module"/>
    <property type="match status" value="1"/>
</dbReference>
<evidence type="ECO:0000256" key="8">
    <source>
        <dbReference type="ARBA" id="ARBA00023014"/>
    </source>
</evidence>
<keyword evidence="12" id="KW-1185">Reference proteome</keyword>
<evidence type="ECO:0000256" key="7">
    <source>
        <dbReference type="ARBA" id="ARBA00023004"/>
    </source>
</evidence>
<evidence type="ECO:0000259" key="9">
    <source>
        <dbReference type="PROSITE" id="PS51085"/>
    </source>
</evidence>
<dbReference type="CDD" id="cd06185">
    <property type="entry name" value="PDR_like"/>
    <property type="match status" value="1"/>
</dbReference>
<protein>
    <submittedName>
        <fullName evidence="11">PDR/VanB family oxidoreductase</fullName>
    </submittedName>
</protein>
<dbReference type="SUPFAM" id="SSF54292">
    <property type="entry name" value="2Fe-2S ferredoxin-like"/>
    <property type="match status" value="1"/>
</dbReference>
<accession>A0ABW8ZUV9</accession>
<dbReference type="CDD" id="cd00207">
    <property type="entry name" value="fer2"/>
    <property type="match status" value="1"/>
</dbReference>
<keyword evidence="3" id="KW-0288">FMN</keyword>
<reference evidence="11 12" key="1">
    <citation type="journal article" date="2024" name="Chem. Sci.">
        <title>Discovery of megapolipeptins by genome mining of a Burkholderiales bacteria collection.</title>
        <authorList>
            <person name="Paulo B.S."/>
            <person name="Recchia M.J.J."/>
            <person name="Lee S."/>
            <person name="Fergusson C.H."/>
            <person name="Romanowski S.B."/>
            <person name="Hernandez A."/>
            <person name="Krull N."/>
            <person name="Liu D.Y."/>
            <person name="Cavanagh H."/>
            <person name="Bos A."/>
            <person name="Gray C.A."/>
            <person name="Murphy B.T."/>
            <person name="Linington R.G."/>
            <person name="Eustaquio A.S."/>
        </authorList>
    </citation>
    <scope>NUCLEOTIDE SEQUENCE [LARGE SCALE GENOMIC DNA]</scope>
    <source>
        <strain evidence="11 12">RL16-012-BIC-B</strain>
    </source>
</reference>
<dbReference type="Pfam" id="PF00111">
    <property type="entry name" value="Fer2"/>
    <property type="match status" value="1"/>
</dbReference>
<dbReference type="EMBL" id="JAQQFN010000023">
    <property type="protein sequence ID" value="MFL9886682.1"/>
    <property type="molecule type" value="Genomic_DNA"/>
</dbReference>
<dbReference type="PROSITE" id="PS00197">
    <property type="entry name" value="2FE2S_FER_1"/>
    <property type="match status" value="1"/>
</dbReference>
<comment type="cofactor">
    <cofactor evidence="1">
        <name>FMN</name>
        <dbReference type="ChEBI" id="CHEBI:58210"/>
    </cofactor>
</comment>
<dbReference type="Gene3D" id="3.10.20.30">
    <property type="match status" value="1"/>
</dbReference>
<keyword evidence="2" id="KW-0285">Flavoprotein</keyword>
<keyword evidence="5" id="KW-0479">Metal-binding</keyword>
<dbReference type="PANTHER" id="PTHR47354">
    <property type="entry name" value="NADH OXIDOREDUCTASE HCR"/>
    <property type="match status" value="1"/>
</dbReference>
<dbReference type="PANTHER" id="PTHR47354:SF1">
    <property type="entry name" value="CARNITINE MONOOXYGENASE REDUCTASE SUBUNIT"/>
    <property type="match status" value="1"/>
</dbReference>
<proteinExistence type="predicted"/>
<dbReference type="InterPro" id="IPR050415">
    <property type="entry name" value="MRET"/>
</dbReference>
<evidence type="ECO:0000256" key="5">
    <source>
        <dbReference type="ARBA" id="ARBA00022723"/>
    </source>
</evidence>
<keyword evidence="7" id="KW-0408">Iron</keyword>
<dbReference type="InterPro" id="IPR017927">
    <property type="entry name" value="FAD-bd_FR_type"/>
</dbReference>
<dbReference type="InterPro" id="IPR012675">
    <property type="entry name" value="Beta-grasp_dom_sf"/>
</dbReference>
<dbReference type="SUPFAM" id="SSF52343">
    <property type="entry name" value="Ferredoxin reductase-like, C-terminal NADP-linked domain"/>
    <property type="match status" value="1"/>
</dbReference>
<keyword evidence="6" id="KW-0560">Oxidoreductase</keyword>
<evidence type="ECO:0000256" key="1">
    <source>
        <dbReference type="ARBA" id="ARBA00001917"/>
    </source>
</evidence>
<dbReference type="InterPro" id="IPR054582">
    <property type="entry name" value="DmmA-like_N"/>
</dbReference>
<dbReference type="PRINTS" id="PR00409">
    <property type="entry name" value="PHDIOXRDTASE"/>
</dbReference>
<dbReference type="PROSITE" id="PS51085">
    <property type="entry name" value="2FE2S_FER_2"/>
    <property type="match status" value="1"/>
</dbReference>
<organism evidence="11 12">
    <name type="scientific">Paraburkholderia agricolaris</name>
    <dbReference type="NCBI Taxonomy" id="2152888"/>
    <lineage>
        <taxon>Bacteria</taxon>
        <taxon>Pseudomonadati</taxon>
        <taxon>Pseudomonadota</taxon>
        <taxon>Betaproteobacteria</taxon>
        <taxon>Burkholderiales</taxon>
        <taxon>Burkholderiaceae</taxon>
        <taxon>Paraburkholderia</taxon>
    </lineage>
</organism>
<keyword evidence="8" id="KW-0411">Iron-sulfur</keyword>
<dbReference type="InterPro" id="IPR036010">
    <property type="entry name" value="2Fe-2S_ferredoxin-like_sf"/>
</dbReference>
<dbReference type="RefSeq" id="WP_408330376.1">
    <property type="nucleotide sequence ID" value="NZ_JAQQFH010000015.1"/>
</dbReference>
<dbReference type="Pfam" id="PF22290">
    <property type="entry name" value="DmmA-like_N"/>
    <property type="match status" value="1"/>
</dbReference>